<dbReference type="GO" id="GO:0016301">
    <property type="term" value="F:kinase activity"/>
    <property type="evidence" value="ECO:0007669"/>
    <property type="project" value="UniProtKB-KW"/>
</dbReference>
<accession>A0AAV3T2W1</accession>
<proteinExistence type="predicted"/>
<dbReference type="SUPFAM" id="SSF56112">
    <property type="entry name" value="Protein kinase-like (PK-like)"/>
    <property type="match status" value="1"/>
</dbReference>
<dbReference type="PANTHER" id="PTHR12149">
    <property type="entry name" value="FRUCTOSAMINE 3 KINASE-RELATED PROTEIN"/>
    <property type="match status" value="1"/>
</dbReference>
<organism evidence="1 2">
    <name type="scientific">Salarchaeum japonicum</name>
    <dbReference type="NCBI Taxonomy" id="555573"/>
    <lineage>
        <taxon>Archaea</taxon>
        <taxon>Methanobacteriati</taxon>
        <taxon>Methanobacteriota</taxon>
        <taxon>Stenosarchaea group</taxon>
        <taxon>Halobacteria</taxon>
        <taxon>Halobacteriales</taxon>
        <taxon>Halobacteriaceae</taxon>
    </lineage>
</organism>
<protein>
    <submittedName>
        <fullName evidence="1">Fructosamine kinase family protein</fullName>
    </submittedName>
</protein>
<gene>
    <name evidence="1" type="ORF">GCM10009019_23010</name>
</gene>
<dbReference type="Pfam" id="PF03881">
    <property type="entry name" value="Fructosamin_kin"/>
    <property type="match status" value="1"/>
</dbReference>
<keyword evidence="2" id="KW-1185">Reference proteome</keyword>
<dbReference type="InterPro" id="IPR016477">
    <property type="entry name" value="Fructo-/Ketosamine-3-kinase"/>
</dbReference>
<dbReference type="AlphaFoldDB" id="A0AAV3T2W1"/>
<dbReference type="PANTHER" id="PTHR12149:SF8">
    <property type="entry name" value="PROTEIN-RIBULOSAMINE 3-KINASE"/>
    <property type="match status" value="1"/>
</dbReference>
<reference evidence="1 2" key="1">
    <citation type="journal article" date="2019" name="Int. J. Syst. Evol. Microbiol.">
        <title>The Global Catalogue of Microorganisms (GCM) 10K type strain sequencing project: providing services to taxonomists for standard genome sequencing and annotation.</title>
        <authorList>
            <consortium name="The Broad Institute Genomics Platform"/>
            <consortium name="The Broad Institute Genome Sequencing Center for Infectious Disease"/>
            <person name="Wu L."/>
            <person name="Ma J."/>
        </authorList>
    </citation>
    <scope>NUCLEOTIDE SEQUENCE [LARGE SCALE GENOMIC DNA]</scope>
    <source>
        <strain evidence="1 2">JCM 16327</strain>
    </source>
</reference>
<evidence type="ECO:0000313" key="2">
    <source>
        <dbReference type="Proteomes" id="UP001500194"/>
    </source>
</evidence>
<dbReference type="Gene3D" id="3.90.1200.10">
    <property type="match status" value="1"/>
</dbReference>
<dbReference type="Proteomes" id="UP001500194">
    <property type="component" value="Unassembled WGS sequence"/>
</dbReference>
<sequence>MSEFPTERVEAATDAIVVRLSELSGGEIGRVWRAGLDSGRSVAVKTGPAPLDVEARSLRVLADHGAPVPGVVCATEDVLVLDYVPGEEWTPAIERALGRRVARLHDHTHDTYGWPEPTWKGRFEQPNPRLRDWPTFFGDYRLRPVADAAHRRDAVTDDLHARVHALADDTHTLLPDRPAPRLLHGDLWRNNAVPGTDDVRALLDPAPWYGHHEVELAYADWSGLGDPFRAGYEAVRDIDPEFETRRPLYELYFALDHAYHFPGEDYARWAADRLDRLGY</sequence>
<dbReference type="RefSeq" id="WP_227259612.1">
    <property type="nucleotide sequence ID" value="NZ_BAAADU010000002.1"/>
</dbReference>
<dbReference type="PIRSF" id="PIRSF006221">
    <property type="entry name" value="Ketosamine-3-kinase"/>
    <property type="match status" value="1"/>
</dbReference>
<evidence type="ECO:0000313" key="1">
    <source>
        <dbReference type="EMBL" id="GAA0658090.1"/>
    </source>
</evidence>
<dbReference type="EMBL" id="BAAADU010000002">
    <property type="protein sequence ID" value="GAA0658090.1"/>
    <property type="molecule type" value="Genomic_DNA"/>
</dbReference>
<dbReference type="Gene3D" id="3.30.200.20">
    <property type="entry name" value="Phosphorylase Kinase, domain 1"/>
    <property type="match status" value="1"/>
</dbReference>
<comment type="caution">
    <text evidence="1">The sequence shown here is derived from an EMBL/GenBank/DDBJ whole genome shotgun (WGS) entry which is preliminary data.</text>
</comment>
<keyword evidence="1" id="KW-0418">Kinase</keyword>
<name>A0AAV3T2W1_9EURY</name>
<dbReference type="InterPro" id="IPR011009">
    <property type="entry name" value="Kinase-like_dom_sf"/>
</dbReference>
<keyword evidence="1" id="KW-0808">Transferase</keyword>
<dbReference type="GeneID" id="68573017"/>